<feature type="domain" description="PAC" evidence="3">
    <location>
        <begin position="504"/>
        <end position="556"/>
    </location>
</feature>
<evidence type="ECO:0000259" key="4">
    <source>
        <dbReference type="PROSITE" id="PS50883"/>
    </source>
</evidence>
<dbReference type="SUPFAM" id="SSF141868">
    <property type="entry name" value="EAL domain-like"/>
    <property type="match status" value="1"/>
</dbReference>
<dbReference type="SMART" id="SM00086">
    <property type="entry name" value="PAC"/>
    <property type="match status" value="2"/>
</dbReference>
<dbReference type="InterPro" id="IPR000700">
    <property type="entry name" value="PAS-assoc_C"/>
</dbReference>
<dbReference type="InterPro" id="IPR029787">
    <property type="entry name" value="Nucleotide_cyclase"/>
</dbReference>
<evidence type="ECO:0000256" key="1">
    <source>
        <dbReference type="SAM" id="Phobius"/>
    </source>
</evidence>
<keyword evidence="1" id="KW-0472">Membrane</keyword>
<dbReference type="CDD" id="cd01948">
    <property type="entry name" value="EAL"/>
    <property type="match status" value="1"/>
</dbReference>
<dbReference type="InterPro" id="IPR035919">
    <property type="entry name" value="EAL_sf"/>
</dbReference>
<dbReference type="Gene3D" id="3.30.70.270">
    <property type="match status" value="1"/>
</dbReference>
<dbReference type="SMART" id="SM00267">
    <property type="entry name" value="GGDEF"/>
    <property type="match status" value="1"/>
</dbReference>
<dbReference type="Gene3D" id="3.30.450.20">
    <property type="entry name" value="PAS domain"/>
    <property type="match status" value="2"/>
</dbReference>
<name>A0ABW7C725_9CYAN</name>
<evidence type="ECO:0000313" key="6">
    <source>
        <dbReference type="EMBL" id="MFG3816527.1"/>
    </source>
</evidence>
<dbReference type="InterPro" id="IPR001633">
    <property type="entry name" value="EAL_dom"/>
</dbReference>
<proteinExistence type="predicted"/>
<feature type="domain" description="PAC" evidence="3">
    <location>
        <begin position="377"/>
        <end position="429"/>
    </location>
</feature>
<dbReference type="InterPro" id="IPR000160">
    <property type="entry name" value="GGDEF_dom"/>
</dbReference>
<dbReference type="SUPFAM" id="SSF55073">
    <property type="entry name" value="Nucleotide cyclase"/>
    <property type="match status" value="1"/>
</dbReference>
<dbReference type="CDD" id="cd01949">
    <property type="entry name" value="GGDEF"/>
    <property type="match status" value="1"/>
</dbReference>
<dbReference type="SMART" id="SM00052">
    <property type="entry name" value="EAL"/>
    <property type="match status" value="1"/>
</dbReference>
<dbReference type="SUPFAM" id="SSF55785">
    <property type="entry name" value="PYP-like sensor domain (PAS domain)"/>
    <property type="match status" value="2"/>
</dbReference>
<dbReference type="PROSITE" id="PS50113">
    <property type="entry name" value="PAC"/>
    <property type="match status" value="2"/>
</dbReference>
<dbReference type="InterPro" id="IPR043128">
    <property type="entry name" value="Rev_trsase/Diguanyl_cyclase"/>
</dbReference>
<dbReference type="EMBL" id="JAZAQF010000012">
    <property type="protein sequence ID" value="MFG3816527.1"/>
    <property type="molecule type" value="Genomic_DNA"/>
</dbReference>
<dbReference type="NCBIfam" id="TIGR00254">
    <property type="entry name" value="GGDEF"/>
    <property type="match status" value="1"/>
</dbReference>
<dbReference type="PROSITE" id="PS50112">
    <property type="entry name" value="PAS"/>
    <property type="match status" value="2"/>
</dbReference>
<evidence type="ECO:0000259" key="2">
    <source>
        <dbReference type="PROSITE" id="PS50112"/>
    </source>
</evidence>
<dbReference type="Pfam" id="PF13426">
    <property type="entry name" value="PAS_9"/>
    <property type="match status" value="1"/>
</dbReference>
<dbReference type="Proteomes" id="UP001604335">
    <property type="component" value="Unassembled WGS sequence"/>
</dbReference>
<accession>A0ABW7C725</accession>
<evidence type="ECO:0000259" key="5">
    <source>
        <dbReference type="PROSITE" id="PS50887"/>
    </source>
</evidence>
<keyword evidence="1" id="KW-1133">Transmembrane helix</keyword>
<evidence type="ECO:0000259" key="3">
    <source>
        <dbReference type="PROSITE" id="PS50113"/>
    </source>
</evidence>
<sequence>MKMPWLPTIVASGTVVAILAGTWLFDQADRDRRLYDRRSRISAELTALETQIQSNLKVRAMLGYSLATYIATEGRLNTAAFNAFAGSIIADDPAIQAVQVVQGPRVVYRYPPLPPAEISPRVPTSAACPPQSIAAGRSRAPSWTLATDLPWNLNPVCLPRLQFDRPRPLLLINTTMPIRQLASLGQPPIQVQVAIKVNQVVEDLRANRQSSVHLAVWVRGQALERQFGELILARQQPVRSFLQVGNSHWELAALPRDGWVLYSRRSLWTWLTGCGLAIIGGVQIYRWMQLPARLADRAQSNEDRWQLVLQGNNDGIWDWNPKSDEVVYSSRWKSMLGYQADEIGNRRSEWISRVHPDDLGRVLRGFDDYVNRKINEYSMEYRLRCRDGQYKWISARGQAQWDRRGQVQRMVGSITDIDKRKRSEAALRESEERFRAIVEQAAIGICQIDPNGRYLHVNQRFCNLLGYTEAELLQQTFQDLTYPGDLAENLKQSQRLWRGDISSFSLEKRYLRKDGQLQWVNVTVSLVQSASDAQPYTLALVEDISARKQAEEQLTYNAFYDALTGLPNRNLFVDRLKVCLSQSQRHANRMFGVLYVDLDRFKVVNDSLGHHAGDELLVQIGRRLQSCLRCNDTVARLGGDEFAVILDDVGTSEEALWVADRVQEHLKQPFHIHGHDFYTSASIGVALSQDPATQQPYANWQNLMRDADIAMYRAKANGKGCSQVFEPMLHHSTLTQLQIESDLRQALSNNGLEVYFQPIVRIQDLRLVGFEALVRWNHPQQGWISPSVMVAAAEETDLIVHLGEWVLAAACAQLQQWRSRWHRDHSHLPLSISVNIAGRQFAQANLVQQIERTLMETGLPPACLRIEVTESVIAERVDSVVDKLARLKALGVQSCIDDFGTGYSSLSRLQQFPINALKVDRSFVKDLPYSEDSAAIVRTIVNLARSLNIHTVAEGIETPEQLQCLEQLGCDYGQGFLFAKPMQAAAAEELLRGDRVLSVIRPQLGLN</sequence>
<dbReference type="Gene3D" id="3.20.20.450">
    <property type="entry name" value="EAL domain"/>
    <property type="match status" value="1"/>
</dbReference>
<dbReference type="Pfam" id="PF00990">
    <property type="entry name" value="GGDEF"/>
    <property type="match status" value="1"/>
</dbReference>
<organism evidence="6 7">
    <name type="scientific">Limnothrix redekei LRLZ20PSL1</name>
    <dbReference type="NCBI Taxonomy" id="3112953"/>
    <lineage>
        <taxon>Bacteria</taxon>
        <taxon>Bacillati</taxon>
        <taxon>Cyanobacteriota</taxon>
        <taxon>Cyanophyceae</taxon>
        <taxon>Pseudanabaenales</taxon>
        <taxon>Pseudanabaenaceae</taxon>
        <taxon>Limnothrix</taxon>
    </lineage>
</organism>
<dbReference type="Pfam" id="PF00563">
    <property type="entry name" value="EAL"/>
    <property type="match status" value="1"/>
</dbReference>
<dbReference type="InterPro" id="IPR001610">
    <property type="entry name" value="PAC"/>
</dbReference>
<keyword evidence="1" id="KW-0812">Transmembrane</keyword>
<dbReference type="PROSITE" id="PS50887">
    <property type="entry name" value="GGDEF"/>
    <property type="match status" value="1"/>
</dbReference>
<gene>
    <name evidence="6" type="ORF">VPK24_02670</name>
</gene>
<dbReference type="PANTHER" id="PTHR44757">
    <property type="entry name" value="DIGUANYLATE CYCLASE DGCP"/>
    <property type="match status" value="1"/>
</dbReference>
<feature type="domain" description="GGDEF" evidence="5">
    <location>
        <begin position="589"/>
        <end position="727"/>
    </location>
</feature>
<dbReference type="InterPro" id="IPR035965">
    <property type="entry name" value="PAS-like_dom_sf"/>
</dbReference>
<feature type="domain" description="PAS" evidence="2">
    <location>
        <begin position="301"/>
        <end position="373"/>
    </location>
</feature>
<dbReference type="Pfam" id="PF08447">
    <property type="entry name" value="PAS_3"/>
    <property type="match status" value="1"/>
</dbReference>
<dbReference type="InterPro" id="IPR013655">
    <property type="entry name" value="PAS_fold_3"/>
</dbReference>
<dbReference type="PROSITE" id="PS50883">
    <property type="entry name" value="EAL"/>
    <property type="match status" value="1"/>
</dbReference>
<dbReference type="CDD" id="cd00130">
    <property type="entry name" value="PAS"/>
    <property type="match status" value="2"/>
</dbReference>
<feature type="transmembrane region" description="Helical" evidence="1">
    <location>
        <begin position="267"/>
        <end position="288"/>
    </location>
</feature>
<dbReference type="RefSeq" id="WP_393010479.1">
    <property type="nucleotide sequence ID" value="NZ_JAZAQF010000012.1"/>
</dbReference>
<reference evidence="7" key="1">
    <citation type="journal article" date="2024" name="Algal Res.">
        <title>Biochemical, toxicological and genomic investigation of a high-biomass producing Limnothrix strain isolated from Italian shallow drinking water reservoir.</title>
        <authorList>
            <person name="Simonazzi M."/>
            <person name="Shishido T.K."/>
            <person name="Delbaje E."/>
            <person name="Wahlsten M."/>
            <person name="Fewer D.P."/>
            <person name="Sivonen K."/>
            <person name="Pezzolesi L."/>
            <person name="Pistocchi R."/>
        </authorList>
    </citation>
    <scope>NUCLEOTIDE SEQUENCE [LARGE SCALE GENOMIC DNA]</scope>
    <source>
        <strain evidence="7">LRLZ20PSL1</strain>
    </source>
</reference>
<dbReference type="SMART" id="SM00091">
    <property type="entry name" value="PAS"/>
    <property type="match status" value="2"/>
</dbReference>
<feature type="domain" description="PAS" evidence="2">
    <location>
        <begin position="430"/>
        <end position="500"/>
    </location>
</feature>
<dbReference type="NCBIfam" id="TIGR00229">
    <property type="entry name" value="sensory_box"/>
    <property type="match status" value="2"/>
</dbReference>
<comment type="caution">
    <text evidence="6">The sequence shown here is derived from an EMBL/GenBank/DDBJ whole genome shotgun (WGS) entry which is preliminary data.</text>
</comment>
<dbReference type="InterPro" id="IPR000014">
    <property type="entry name" value="PAS"/>
</dbReference>
<dbReference type="PANTHER" id="PTHR44757:SF2">
    <property type="entry name" value="BIOFILM ARCHITECTURE MAINTENANCE PROTEIN MBAA"/>
    <property type="match status" value="1"/>
</dbReference>
<dbReference type="InterPro" id="IPR052155">
    <property type="entry name" value="Biofilm_reg_signaling"/>
</dbReference>
<keyword evidence="7" id="KW-1185">Reference proteome</keyword>
<protein>
    <submittedName>
        <fullName evidence="6">EAL domain-containing protein</fullName>
    </submittedName>
</protein>
<evidence type="ECO:0000313" key="7">
    <source>
        <dbReference type="Proteomes" id="UP001604335"/>
    </source>
</evidence>
<feature type="domain" description="EAL" evidence="4">
    <location>
        <begin position="736"/>
        <end position="995"/>
    </location>
</feature>
<feature type="transmembrane region" description="Helical" evidence="1">
    <location>
        <begin position="6"/>
        <end position="25"/>
    </location>
</feature>